<dbReference type="InterPro" id="IPR055414">
    <property type="entry name" value="LRR_R13L4/SHOC2-like"/>
</dbReference>
<evidence type="ECO:0008006" key="13">
    <source>
        <dbReference type="Google" id="ProtNLM"/>
    </source>
</evidence>
<dbReference type="InterPro" id="IPR058922">
    <property type="entry name" value="WHD_DRP"/>
</dbReference>
<evidence type="ECO:0000256" key="5">
    <source>
        <dbReference type="SAM" id="MobiDB-lite"/>
    </source>
</evidence>
<dbReference type="STRING" id="22663.A0A2I0HIK2"/>
<dbReference type="GO" id="GO:0051707">
    <property type="term" value="P:response to other organism"/>
    <property type="evidence" value="ECO:0007669"/>
    <property type="project" value="UniProtKB-ARBA"/>
</dbReference>
<evidence type="ECO:0000313" key="11">
    <source>
        <dbReference type="EMBL" id="PKI31522.1"/>
    </source>
</evidence>
<dbReference type="GO" id="GO:0005524">
    <property type="term" value="F:ATP binding"/>
    <property type="evidence" value="ECO:0007669"/>
    <property type="project" value="UniProtKB-KW"/>
</dbReference>
<evidence type="ECO:0000256" key="1">
    <source>
        <dbReference type="ARBA" id="ARBA00022737"/>
    </source>
</evidence>
<evidence type="ECO:0000313" key="12">
    <source>
        <dbReference type="Proteomes" id="UP000233551"/>
    </source>
</evidence>
<dbReference type="SUPFAM" id="SSF52540">
    <property type="entry name" value="P-loop containing nucleoside triphosphate hydrolases"/>
    <property type="match status" value="1"/>
</dbReference>
<dbReference type="InterPro" id="IPR027417">
    <property type="entry name" value="P-loop_NTPase"/>
</dbReference>
<evidence type="ECO:0000256" key="2">
    <source>
        <dbReference type="ARBA" id="ARBA00022741"/>
    </source>
</evidence>
<dbReference type="EMBL" id="PGOL01008657">
    <property type="protein sequence ID" value="PKI31522.1"/>
    <property type="molecule type" value="Genomic_DNA"/>
</dbReference>
<feature type="domain" description="NB-ARC" evidence="6">
    <location>
        <begin position="176"/>
        <end position="297"/>
    </location>
</feature>
<dbReference type="InterPro" id="IPR041118">
    <property type="entry name" value="Rx_N"/>
</dbReference>
<name>A0A2I0HIK2_PUNGR</name>
<dbReference type="PANTHER" id="PTHR36766:SF70">
    <property type="entry name" value="DISEASE RESISTANCE PROTEIN RGA4"/>
    <property type="match status" value="1"/>
</dbReference>
<evidence type="ECO:0000256" key="3">
    <source>
        <dbReference type="ARBA" id="ARBA00022821"/>
    </source>
</evidence>
<feature type="domain" description="Disease resistance N-terminal" evidence="7">
    <location>
        <begin position="9"/>
        <end position="91"/>
    </location>
</feature>
<keyword evidence="3" id="KW-0611">Plant defense</keyword>
<dbReference type="Pfam" id="PF18052">
    <property type="entry name" value="Rx_N"/>
    <property type="match status" value="1"/>
</dbReference>
<evidence type="ECO:0000259" key="8">
    <source>
        <dbReference type="Pfam" id="PF23247"/>
    </source>
</evidence>
<dbReference type="GO" id="GO:0006952">
    <property type="term" value="P:defense response"/>
    <property type="evidence" value="ECO:0007669"/>
    <property type="project" value="UniProtKB-KW"/>
</dbReference>
<comment type="caution">
    <text evidence="11">The sequence shown here is derived from an EMBL/GenBank/DDBJ whole genome shotgun (WGS) entry which is preliminary data.</text>
</comment>
<evidence type="ECO:0000259" key="7">
    <source>
        <dbReference type="Pfam" id="PF18052"/>
    </source>
</evidence>
<dbReference type="Gene3D" id="3.40.50.300">
    <property type="entry name" value="P-loop containing nucleotide triphosphate hydrolases"/>
    <property type="match status" value="1"/>
</dbReference>
<keyword evidence="4" id="KW-0067">ATP-binding</keyword>
<feature type="domain" description="Disease resistance R13L4/SHOC-2-like LRR" evidence="10">
    <location>
        <begin position="427"/>
        <end position="703"/>
    </location>
</feature>
<dbReference type="PANTHER" id="PTHR36766">
    <property type="entry name" value="PLANT BROAD-SPECTRUM MILDEW RESISTANCE PROTEIN RPW8"/>
    <property type="match status" value="1"/>
</dbReference>
<protein>
    <recommendedName>
        <fullName evidence="13">Disease resistance protein RGA3</fullName>
    </recommendedName>
</protein>
<accession>A0A2I0HIK2</accession>
<keyword evidence="2" id="KW-0547">Nucleotide-binding</keyword>
<organism evidence="11 12">
    <name type="scientific">Punica granatum</name>
    <name type="common">Pomegranate</name>
    <dbReference type="NCBI Taxonomy" id="22663"/>
    <lineage>
        <taxon>Eukaryota</taxon>
        <taxon>Viridiplantae</taxon>
        <taxon>Streptophyta</taxon>
        <taxon>Embryophyta</taxon>
        <taxon>Tracheophyta</taxon>
        <taxon>Spermatophyta</taxon>
        <taxon>Magnoliopsida</taxon>
        <taxon>eudicotyledons</taxon>
        <taxon>Gunneridae</taxon>
        <taxon>Pentapetalae</taxon>
        <taxon>rosids</taxon>
        <taxon>malvids</taxon>
        <taxon>Myrtales</taxon>
        <taxon>Lythraceae</taxon>
        <taxon>Punica</taxon>
    </lineage>
</organism>
<proteinExistence type="predicted"/>
<evidence type="ECO:0000259" key="10">
    <source>
        <dbReference type="Pfam" id="PF23598"/>
    </source>
</evidence>
<dbReference type="SUPFAM" id="SSF52058">
    <property type="entry name" value="L domain-like"/>
    <property type="match status" value="2"/>
</dbReference>
<dbReference type="Gene3D" id="1.20.5.4130">
    <property type="match status" value="1"/>
</dbReference>
<feature type="region of interest" description="Disordered" evidence="5">
    <location>
        <begin position="1486"/>
        <end position="1510"/>
    </location>
</feature>
<dbReference type="Gene3D" id="3.80.10.10">
    <property type="entry name" value="Ribonuclease Inhibitor"/>
    <property type="match status" value="6"/>
</dbReference>
<evidence type="ECO:0000259" key="6">
    <source>
        <dbReference type="Pfam" id="PF00931"/>
    </source>
</evidence>
<keyword evidence="1" id="KW-0677">Repeat</keyword>
<dbReference type="Pfam" id="PF23598">
    <property type="entry name" value="LRR_14"/>
    <property type="match status" value="1"/>
</dbReference>
<dbReference type="Pfam" id="PF23247">
    <property type="entry name" value="LRR_RPS2"/>
    <property type="match status" value="1"/>
</dbReference>
<dbReference type="InterPro" id="IPR032675">
    <property type="entry name" value="LRR_dom_sf"/>
</dbReference>
<evidence type="ECO:0000256" key="4">
    <source>
        <dbReference type="ARBA" id="ARBA00022840"/>
    </source>
</evidence>
<dbReference type="Proteomes" id="UP000233551">
    <property type="component" value="Unassembled WGS sequence"/>
</dbReference>
<sequence length="1606" mass="182100">MAQVVLGGVVESVTGQLVSLLSQEFGLAWGVKAELVKLQTTVSIIGGVLREADKRRVEAEDVKEWLKNLKVLFDDADDLLDEFSTEAFKRRRVMGGGKGILNEVRIFFSSSNQLLYASKMAQRVKEIRERIDAIWNDRSACFQLEGNINLMGSLVENLNGRETYSFEPEMYVFGRDKDKKEVIEFLLNPDFEENVSVLSIVGVGGLGKTTLTRQVYNDKSVEEHFEMRQIWVCVSINFNVEHILRKIVRECTSNKEDIANLDMNALRKKLGEWIDGKKFLLVLDDVWNDNRSEWLKLQGYLMSGAKGSSKKTLEEVGYDYFRELLSRCFFQEIRENVYGDIMSCKMHDLMHDLALLVAGENCSTIDSSHAKMFPEGARRITINDPNVLNGLERERRIRSLFLTAEESTDTFSEDSTDIFGNRIPIDVLDVSCFRSLRALRIRGVRIKMISRSIGELKHLRSLDLSITGELRSLPDSISELCNLESLNLTRCWHLEGLPSGITKLVNLRQLNVSGCDNLTHMPRGIGTLTNLQRLDVFVLGEESNQNAAGLDELSGLIGLKKELTIRRLERVGSSSISSEVDASFSMEKLAHLQCLDLCWGWDANASNDKEVIEKLRPHSDVKGLRIDRYVGVRLPSWVSQLHRLVEIEIKQCGCRQLPPIDQLPSLKRIWLHGLMNLEHIELSEGGTMPQSNFFPSLEEIYLYDLPKFKGWEWERRGNRIEEEGGDSSSSSSYLLMLPCSGKVKVGIIDCPRFSYMHGQQLLRLGGWRMRNVTALLLHQHDPLLLPLGPQHDSLSLTALTSLSISKIDDAEHFPVELFQSLPSLNSLQISDWPRLKAFPLRAIQSLPSLQSLEISSCPRFKALPPGTIPLPFLKRISLCNLTNLEHIELSEGGRMPQSNFFPSLEEIVLGYLPKFKGWEWERRGNRIEEEDGNSSSSSSLLMLPCFSDKVKIVIYTCGRFSYISHGEQLLQLAGWRMRNVTALLLHQHDPLLLPLGPQHDSLSLTALTSLSISKIDDAEHFPVELFQSLPSLNSLQISDWPRLKAFPLRAIQSLPSLQSLEISSCPRFKALPPGTIPLPFLKRISLCNLTNLEHIELSEGGRMPQSNFFPSLEEIVLGYLPKFKGWEWERRGNRIEEEDGNSSSSSSLLMLPCFSDKVKIVIYTCGRFSYISHGEQLLQLAGWRMRNVTALLLHQHDPLLLPLGPQHDSLSLTALTSLSISKIDDAEHFPVELFQSLPSLNSLQISDWPRLKAFPLRAIQSLPSLQSLEISSCPRFKALPPGTIPLPFLKRISLCNLTNLEHIELSEGGRMPQSNFFPSLEEIVLGYLPKFKGWEWERRGNRIEEEDGNSSSSSSLLMLPCFSDKVKIVIYTCGRFSYISHGEQLLQLAGWRMRNVTALLLHQHDPLLLPLGPQHDSVSLTALTSLSIREIEDAEHFPVELFQSLPSLRELYIDDCPRLKALPLGAIFRYLSTLEMLEISGCKELDLSTENDDDDDDGNAEGESEEDMPMPLNLQFTKLRKLRLEYIPKLETLPWWIQHLTNLENLHIESCENLKALPEWFPNLTSLKHLKIGFCGEELTRRCQENTGEDWPKISHIQDVDAGREV</sequence>
<dbReference type="GO" id="GO:0043531">
    <property type="term" value="F:ADP binding"/>
    <property type="evidence" value="ECO:0007669"/>
    <property type="project" value="InterPro"/>
</dbReference>
<gene>
    <name evidence="11" type="ORF">CRG98_048103</name>
</gene>
<dbReference type="InterPro" id="IPR002182">
    <property type="entry name" value="NB-ARC"/>
</dbReference>
<reference evidence="11 12" key="1">
    <citation type="submission" date="2017-11" db="EMBL/GenBank/DDBJ databases">
        <title>De-novo sequencing of pomegranate (Punica granatum L.) genome.</title>
        <authorList>
            <person name="Akparov Z."/>
            <person name="Amiraslanov A."/>
            <person name="Hajiyeva S."/>
            <person name="Abbasov M."/>
            <person name="Kaur K."/>
            <person name="Hamwieh A."/>
            <person name="Solovyev V."/>
            <person name="Salamov A."/>
            <person name="Braich B."/>
            <person name="Kosarev P."/>
            <person name="Mahmoud A."/>
            <person name="Hajiyev E."/>
            <person name="Babayeva S."/>
            <person name="Izzatullayeva V."/>
            <person name="Mammadov A."/>
            <person name="Mammadov A."/>
            <person name="Sharifova S."/>
            <person name="Ojaghi J."/>
            <person name="Eynullazada K."/>
            <person name="Bayramov B."/>
            <person name="Abdulazimova A."/>
            <person name="Shahmuradov I."/>
        </authorList>
    </citation>
    <scope>NUCLEOTIDE SEQUENCE [LARGE SCALE GENOMIC DNA]</scope>
    <source>
        <strain evidence="12">cv. AG2017</strain>
        <tissue evidence="11">Leaf</tissue>
    </source>
</reference>
<evidence type="ECO:0000259" key="9">
    <source>
        <dbReference type="Pfam" id="PF23559"/>
    </source>
</evidence>
<keyword evidence="12" id="KW-1185">Reference proteome</keyword>
<feature type="domain" description="Disease resistance protein winged helix" evidence="9">
    <location>
        <begin position="306"/>
        <end position="354"/>
    </location>
</feature>
<dbReference type="PRINTS" id="PR00364">
    <property type="entry name" value="DISEASERSIST"/>
</dbReference>
<dbReference type="Pfam" id="PF00931">
    <property type="entry name" value="NB-ARC"/>
    <property type="match status" value="1"/>
</dbReference>
<dbReference type="FunFam" id="3.40.50.300:FF:001091">
    <property type="entry name" value="Probable disease resistance protein At1g61300"/>
    <property type="match status" value="1"/>
</dbReference>
<dbReference type="Pfam" id="PF23559">
    <property type="entry name" value="WHD_DRP"/>
    <property type="match status" value="1"/>
</dbReference>
<feature type="compositionally biased region" description="Acidic residues" evidence="5">
    <location>
        <begin position="1487"/>
        <end position="1508"/>
    </location>
</feature>
<feature type="domain" description="Disease resistance protein At4g27190-like leucine-rich repeats" evidence="8">
    <location>
        <begin position="1443"/>
        <end position="1575"/>
    </location>
</feature>
<dbReference type="InterPro" id="IPR057135">
    <property type="entry name" value="At4g27190-like_LRR"/>
</dbReference>